<name>A0AAN9JKX7_CLITE</name>
<feature type="compositionally biased region" description="Polar residues" evidence="1">
    <location>
        <begin position="49"/>
        <end position="67"/>
    </location>
</feature>
<dbReference type="AlphaFoldDB" id="A0AAN9JKX7"/>
<protein>
    <submittedName>
        <fullName evidence="2">Uncharacterized protein</fullName>
    </submittedName>
</protein>
<dbReference type="EMBL" id="JAYKXN010000003">
    <property type="protein sequence ID" value="KAK7300086.1"/>
    <property type="molecule type" value="Genomic_DNA"/>
</dbReference>
<organism evidence="2 3">
    <name type="scientific">Clitoria ternatea</name>
    <name type="common">Butterfly pea</name>
    <dbReference type="NCBI Taxonomy" id="43366"/>
    <lineage>
        <taxon>Eukaryota</taxon>
        <taxon>Viridiplantae</taxon>
        <taxon>Streptophyta</taxon>
        <taxon>Embryophyta</taxon>
        <taxon>Tracheophyta</taxon>
        <taxon>Spermatophyta</taxon>
        <taxon>Magnoliopsida</taxon>
        <taxon>eudicotyledons</taxon>
        <taxon>Gunneridae</taxon>
        <taxon>Pentapetalae</taxon>
        <taxon>rosids</taxon>
        <taxon>fabids</taxon>
        <taxon>Fabales</taxon>
        <taxon>Fabaceae</taxon>
        <taxon>Papilionoideae</taxon>
        <taxon>50 kb inversion clade</taxon>
        <taxon>NPAAA clade</taxon>
        <taxon>indigoferoid/millettioid clade</taxon>
        <taxon>Phaseoleae</taxon>
        <taxon>Clitoria</taxon>
    </lineage>
</organism>
<comment type="caution">
    <text evidence="2">The sequence shown here is derived from an EMBL/GenBank/DDBJ whole genome shotgun (WGS) entry which is preliminary data.</text>
</comment>
<accession>A0AAN9JKX7</accession>
<sequence length="143" mass="16013">MSESRQNDVKVGKEVSAVIDGEFEGGFWLSIRDDNSNVTYRGQIFKSKPQVSVPSNPRNAVLSSSTKSETKPSHALPLECETVLHHLSSDAVVDETVTTITKHPFMAFKFENVVNEAINKVRVRSEFATVHDEEYKQCSKRAK</sequence>
<gene>
    <name evidence="2" type="ORF">RJT34_10918</name>
</gene>
<feature type="region of interest" description="Disordered" evidence="1">
    <location>
        <begin position="49"/>
        <end position="74"/>
    </location>
</feature>
<evidence type="ECO:0000313" key="2">
    <source>
        <dbReference type="EMBL" id="KAK7300086.1"/>
    </source>
</evidence>
<evidence type="ECO:0000256" key="1">
    <source>
        <dbReference type="SAM" id="MobiDB-lite"/>
    </source>
</evidence>
<dbReference type="Proteomes" id="UP001359559">
    <property type="component" value="Unassembled WGS sequence"/>
</dbReference>
<reference evidence="2 3" key="1">
    <citation type="submission" date="2024-01" db="EMBL/GenBank/DDBJ databases">
        <title>The genomes of 5 underutilized Papilionoideae crops provide insights into root nodulation and disease resistance.</title>
        <authorList>
            <person name="Yuan L."/>
        </authorList>
    </citation>
    <scope>NUCLEOTIDE SEQUENCE [LARGE SCALE GENOMIC DNA]</scope>
    <source>
        <strain evidence="2">LY-2023</strain>
        <tissue evidence="2">Leaf</tissue>
    </source>
</reference>
<keyword evidence="3" id="KW-1185">Reference proteome</keyword>
<evidence type="ECO:0000313" key="3">
    <source>
        <dbReference type="Proteomes" id="UP001359559"/>
    </source>
</evidence>
<proteinExistence type="predicted"/>